<feature type="domain" description="GHMP kinase N-terminal" evidence="5">
    <location>
        <begin position="550"/>
        <end position="630"/>
    </location>
</feature>
<dbReference type="InterPro" id="IPR020568">
    <property type="entry name" value="Ribosomal_Su5_D2-typ_SF"/>
</dbReference>
<dbReference type="PANTHER" id="PTHR32463:SF0">
    <property type="entry name" value="L-FUCOSE KINASE"/>
    <property type="match status" value="1"/>
</dbReference>
<gene>
    <name evidence="6" type="ORF">WR25_16690</name>
</gene>
<keyword evidence="7" id="KW-1185">Reference proteome</keyword>
<dbReference type="PANTHER" id="PTHR32463">
    <property type="entry name" value="L-FUCOSE KINASE"/>
    <property type="match status" value="1"/>
</dbReference>
<dbReference type="SUPFAM" id="SSF55060">
    <property type="entry name" value="GHMP Kinase, C-terminal domain"/>
    <property type="match status" value="1"/>
</dbReference>
<evidence type="ECO:0000256" key="2">
    <source>
        <dbReference type="ARBA" id="ARBA00022741"/>
    </source>
</evidence>
<evidence type="ECO:0000313" key="6">
    <source>
        <dbReference type="EMBL" id="PAV89653.1"/>
    </source>
</evidence>
<sequence>MAKWDAVVFTAPDEQTRQQIEKCEFLVEFKQKPRVSDYIVWKNLGLLLADEWLAIEDACPDVGSAGSSLNALLVATERLCALKGLSVLNEQVLFSSRILIVLVGDVSAIHDNVTGMDERIETRFGYVPRSRVVQCLANVDRIAERTRAGVWITGTNASYDLNDPKYSYSCDSSNSSNLVAFSFTNKSSDELIPHGIYETDQNAKQIRSLSFCVPSVDSNVLLALIYFPPLIARLFLSLYSVYPLMRSTYHGLDSGTVGLKLSLFFDILPASLISEAEFYTSTLGGSRIDCNDDLRRLARKEIRNRMDGIRLMNEQLDIDHYAYFEPNSKSSDDVDKLKQLYENYAPNIVEKIEKKTEKVDKVLRTIVELESLNGPALNINFKRGMDLISQATPILEISGEETVSEENQRRYKPVKTNKLAVESILKKVEVQAAARIDLYGGWLDTPPITFQFNPSAVVNVAVQVDGRVRKLKLNYRKCKTNIQKPIKCCLEKIDNEGISFTTEGHEIQYESINEIIESSNKPEKPGSLLCACIIASGLIDAMSDQSKCLSELINEIFHSRGIRITTQSLLPHGSGLGTSSILASTIIACLWTAANYEFTNEMIVHTVLLVEQILSTAGGWQDQVGCIYAGFKIGSMTPNGVIAKQINTSPEFLESFNQRMVLIYTGKTRLAKNLLQQVLRNFYSGGDSCNILQSMSSRVEDFAKFIEDGILPTSDIGHYYEAKKTLAEGCEPENVRNLIRDMQTLDLFESVCLAGAGGGGYLYCYLKPGDSVEQLKSLLQKSHSEMSLHAIHVDLKPFEVTCTNQ</sequence>
<organism evidence="6 7">
    <name type="scientific">Diploscapter pachys</name>
    <dbReference type="NCBI Taxonomy" id="2018661"/>
    <lineage>
        <taxon>Eukaryota</taxon>
        <taxon>Metazoa</taxon>
        <taxon>Ecdysozoa</taxon>
        <taxon>Nematoda</taxon>
        <taxon>Chromadorea</taxon>
        <taxon>Rhabditida</taxon>
        <taxon>Rhabditina</taxon>
        <taxon>Rhabditomorpha</taxon>
        <taxon>Rhabditoidea</taxon>
        <taxon>Rhabditidae</taxon>
        <taxon>Diploscapter</taxon>
    </lineage>
</organism>
<protein>
    <recommendedName>
        <fullName evidence="5">GHMP kinase N-terminal domain-containing protein</fullName>
    </recommendedName>
</protein>
<dbReference type="InterPro" id="IPR036554">
    <property type="entry name" value="GHMP_kinase_C_sf"/>
</dbReference>
<dbReference type="GO" id="GO:0005524">
    <property type="term" value="F:ATP binding"/>
    <property type="evidence" value="ECO:0007669"/>
    <property type="project" value="UniProtKB-KW"/>
</dbReference>
<dbReference type="SUPFAM" id="SSF54211">
    <property type="entry name" value="Ribosomal protein S5 domain 2-like"/>
    <property type="match status" value="1"/>
</dbReference>
<keyword evidence="3" id="KW-0418">Kinase</keyword>
<evidence type="ECO:0000256" key="4">
    <source>
        <dbReference type="ARBA" id="ARBA00022840"/>
    </source>
</evidence>
<dbReference type="Pfam" id="PF00288">
    <property type="entry name" value="GHMP_kinases_N"/>
    <property type="match status" value="1"/>
</dbReference>
<evidence type="ECO:0000256" key="3">
    <source>
        <dbReference type="ARBA" id="ARBA00022777"/>
    </source>
</evidence>
<reference evidence="6 7" key="1">
    <citation type="journal article" date="2017" name="Curr. Biol.">
        <title>Genome architecture and evolution of a unichromosomal asexual nematode.</title>
        <authorList>
            <person name="Fradin H."/>
            <person name="Zegar C."/>
            <person name="Gutwein M."/>
            <person name="Lucas J."/>
            <person name="Kovtun M."/>
            <person name="Corcoran D."/>
            <person name="Baugh L.R."/>
            <person name="Kiontke K."/>
            <person name="Gunsalus K."/>
            <person name="Fitch D.H."/>
            <person name="Piano F."/>
        </authorList>
    </citation>
    <scope>NUCLEOTIDE SEQUENCE [LARGE SCALE GENOMIC DNA]</scope>
    <source>
        <strain evidence="6">PF1309</strain>
    </source>
</reference>
<comment type="caution">
    <text evidence="6">The sequence shown here is derived from an EMBL/GenBank/DDBJ whole genome shotgun (WGS) entry which is preliminary data.</text>
</comment>
<dbReference type="OrthoDB" id="271303at2759"/>
<dbReference type="STRING" id="2018661.A0A2A2LTX9"/>
<name>A0A2A2LTX9_9BILA</name>
<dbReference type="AlphaFoldDB" id="A0A2A2LTX9"/>
<dbReference type="Gene3D" id="3.30.230.120">
    <property type="match status" value="1"/>
</dbReference>
<dbReference type="InterPro" id="IPR052203">
    <property type="entry name" value="GHMP_Kinase-Related"/>
</dbReference>
<keyword evidence="2" id="KW-0547">Nucleotide-binding</keyword>
<dbReference type="InterPro" id="IPR006204">
    <property type="entry name" value="GHMP_kinase_N_dom"/>
</dbReference>
<keyword evidence="1" id="KW-0808">Transferase</keyword>
<dbReference type="GO" id="GO:0050201">
    <property type="term" value="F:fucokinase activity"/>
    <property type="evidence" value="ECO:0007669"/>
    <property type="project" value="TreeGrafter"/>
</dbReference>
<evidence type="ECO:0000313" key="7">
    <source>
        <dbReference type="Proteomes" id="UP000218231"/>
    </source>
</evidence>
<evidence type="ECO:0000256" key="1">
    <source>
        <dbReference type="ARBA" id="ARBA00022679"/>
    </source>
</evidence>
<dbReference type="GO" id="GO:0042352">
    <property type="term" value="P:GDP-L-fucose salvage"/>
    <property type="evidence" value="ECO:0007669"/>
    <property type="project" value="TreeGrafter"/>
</dbReference>
<evidence type="ECO:0000259" key="5">
    <source>
        <dbReference type="Pfam" id="PF00288"/>
    </source>
</evidence>
<dbReference type="Proteomes" id="UP000218231">
    <property type="component" value="Unassembled WGS sequence"/>
</dbReference>
<accession>A0A2A2LTX9</accession>
<dbReference type="EMBL" id="LIAE01006434">
    <property type="protein sequence ID" value="PAV89653.1"/>
    <property type="molecule type" value="Genomic_DNA"/>
</dbReference>
<proteinExistence type="predicted"/>
<keyword evidence="4" id="KW-0067">ATP-binding</keyword>